<evidence type="ECO:0000313" key="11">
    <source>
        <dbReference type="Proteomes" id="UP001055712"/>
    </source>
</evidence>
<dbReference type="AlphaFoldDB" id="A0A9D4TJC1"/>
<comment type="cofactor">
    <cofactor evidence="8">
        <name>[2Fe-2S] cluster</name>
        <dbReference type="ChEBI" id="CHEBI:190135"/>
    </cofactor>
</comment>
<dbReference type="Gene3D" id="3.10.20.30">
    <property type="match status" value="1"/>
</dbReference>
<keyword evidence="5" id="KW-0249">Electron transport</keyword>
<dbReference type="PANTHER" id="PTHR43112:SF9">
    <property type="entry name" value="FERREDOXIN C 1, CHLOROPLASTIC"/>
    <property type="match status" value="1"/>
</dbReference>
<evidence type="ECO:0000256" key="5">
    <source>
        <dbReference type="ARBA" id="ARBA00022982"/>
    </source>
</evidence>
<evidence type="ECO:0000256" key="6">
    <source>
        <dbReference type="ARBA" id="ARBA00023004"/>
    </source>
</evidence>
<evidence type="ECO:0000256" key="2">
    <source>
        <dbReference type="ARBA" id="ARBA00022448"/>
    </source>
</evidence>
<dbReference type="GO" id="GO:0009507">
    <property type="term" value="C:chloroplast"/>
    <property type="evidence" value="ECO:0007669"/>
    <property type="project" value="TreeGrafter"/>
</dbReference>
<feature type="domain" description="2Fe-2S ferredoxin-type" evidence="9">
    <location>
        <begin position="43"/>
        <end position="135"/>
    </location>
</feature>
<name>A0A9D4TJC1_CHLVU</name>
<dbReference type="InterPro" id="IPR036010">
    <property type="entry name" value="2Fe-2S_ferredoxin-like_sf"/>
</dbReference>
<dbReference type="SUPFAM" id="SSF54292">
    <property type="entry name" value="2Fe-2S ferredoxin-like"/>
    <property type="match status" value="1"/>
</dbReference>
<dbReference type="InterPro" id="IPR012675">
    <property type="entry name" value="Beta-grasp_dom_sf"/>
</dbReference>
<reference evidence="10" key="2">
    <citation type="submission" date="2020-11" db="EMBL/GenBank/DDBJ databases">
        <authorList>
            <person name="Cecchin M."/>
            <person name="Marcolungo L."/>
            <person name="Rossato M."/>
            <person name="Girolomoni L."/>
            <person name="Cosentino E."/>
            <person name="Cuine S."/>
            <person name="Li-Beisson Y."/>
            <person name="Delledonne M."/>
            <person name="Ballottari M."/>
        </authorList>
    </citation>
    <scope>NUCLEOTIDE SEQUENCE</scope>
    <source>
        <strain evidence="10">211/11P</strain>
        <tissue evidence="10">Whole cell</tissue>
    </source>
</reference>
<evidence type="ECO:0000256" key="8">
    <source>
        <dbReference type="ARBA" id="ARBA00034078"/>
    </source>
</evidence>
<evidence type="ECO:0000313" key="10">
    <source>
        <dbReference type="EMBL" id="KAI3427087.1"/>
    </source>
</evidence>
<dbReference type="GO" id="GO:0046872">
    <property type="term" value="F:metal ion binding"/>
    <property type="evidence" value="ECO:0007669"/>
    <property type="project" value="UniProtKB-KW"/>
</dbReference>
<dbReference type="PROSITE" id="PS51085">
    <property type="entry name" value="2FE2S_FER_2"/>
    <property type="match status" value="1"/>
</dbReference>
<dbReference type="EMBL" id="SIDB01000010">
    <property type="protein sequence ID" value="KAI3427087.1"/>
    <property type="molecule type" value="Genomic_DNA"/>
</dbReference>
<dbReference type="CDD" id="cd00207">
    <property type="entry name" value="fer2"/>
    <property type="match status" value="1"/>
</dbReference>
<evidence type="ECO:0000256" key="7">
    <source>
        <dbReference type="ARBA" id="ARBA00023014"/>
    </source>
</evidence>
<evidence type="ECO:0000259" key="9">
    <source>
        <dbReference type="PROSITE" id="PS51085"/>
    </source>
</evidence>
<gene>
    <name evidence="10" type="ORF">D9Q98_007026</name>
</gene>
<keyword evidence="2" id="KW-0813">Transport</keyword>
<evidence type="ECO:0000256" key="4">
    <source>
        <dbReference type="ARBA" id="ARBA00022723"/>
    </source>
</evidence>
<protein>
    <recommendedName>
        <fullName evidence="9">2Fe-2S ferredoxin-type domain-containing protein</fullName>
    </recommendedName>
</protein>
<reference evidence="10" key="1">
    <citation type="journal article" date="2019" name="Plant J.">
        <title>Chlorella vulgaris genome assembly and annotation reveals the molecular basis for metabolic acclimation to high light conditions.</title>
        <authorList>
            <person name="Cecchin M."/>
            <person name="Marcolungo L."/>
            <person name="Rossato M."/>
            <person name="Girolomoni L."/>
            <person name="Cosentino E."/>
            <person name="Cuine S."/>
            <person name="Li-Beisson Y."/>
            <person name="Delledonne M."/>
            <person name="Ballottari M."/>
        </authorList>
    </citation>
    <scope>NUCLEOTIDE SEQUENCE</scope>
    <source>
        <strain evidence="10">211/11P</strain>
    </source>
</reference>
<keyword evidence="4" id="KW-0479">Metal-binding</keyword>
<comment type="similarity">
    <text evidence="1">Belongs to the 2Fe2S plant-type ferredoxin family.</text>
</comment>
<dbReference type="PANTHER" id="PTHR43112">
    <property type="entry name" value="FERREDOXIN"/>
    <property type="match status" value="1"/>
</dbReference>
<keyword evidence="7" id="KW-0411">Iron-sulfur</keyword>
<comment type="caution">
    <text evidence="10">The sequence shown here is derived from an EMBL/GenBank/DDBJ whole genome shotgun (WGS) entry which is preliminary data.</text>
</comment>
<keyword evidence="11" id="KW-1185">Reference proteome</keyword>
<dbReference type="Proteomes" id="UP001055712">
    <property type="component" value="Unassembled WGS sequence"/>
</dbReference>
<sequence length="145" mass="15468">MQNAVAATSRTCSTSGRPHLAVAPASAACAWRQRRHQQRSVTAQASVQLEDLEGKMHTLEVSDGETILDVALDAGVELPYDCKMGVCLRCSARMKSGKVDQPGGMISEEGQEEGYALLCVAYPQGDCSVQAIPEGELVDVLMNIT</sequence>
<dbReference type="OrthoDB" id="1885901at2759"/>
<organism evidence="10 11">
    <name type="scientific">Chlorella vulgaris</name>
    <name type="common">Green alga</name>
    <dbReference type="NCBI Taxonomy" id="3077"/>
    <lineage>
        <taxon>Eukaryota</taxon>
        <taxon>Viridiplantae</taxon>
        <taxon>Chlorophyta</taxon>
        <taxon>core chlorophytes</taxon>
        <taxon>Trebouxiophyceae</taxon>
        <taxon>Chlorellales</taxon>
        <taxon>Chlorellaceae</taxon>
        <taxon>Chlorella clade</taxon>
        <taxon>Chlorella</taxon>
    </lineage>
</organism>
<proteinExistence type="inferred from homology"/>
<keyword evidence="3" id="KW-0001">2Fe-2S</keyword>
<dbReference type="InterPro" id="IPR001041">
    <property type="entry name" value="2Fe-2S_ferredoxin-type"/>
</dbReference>
<keyword evidence="6" id="KW-0408">Iron</keyword>
<evidence type="ECO:0000256" key="3">
    <source>
        <dbReference type="ARBA" id="ARBA00022714"/>
    </source>
</evidence>
<evidence type="ECO:0000256" key="1">
    <source>
        <dbReference type="ARBA" id="ARBA00007874"/>
    </source>
</evidence>
<dbReference type="GO" id="GO:0051537">
    <property type="term" value="F:2 iron, 2 sulfur cluster binding"/>
    <property type="evidence" value="ECO:0007669"/>
    <property type="project" value="UniProtKB-KW"/>
</dbReference>
<accession>A0A9D4TJC1</accession>
<dbReference type="Pfam" id="PF00111">
    <property type="entry name" value="Fer2"/>
    <property type="match status" value="1"/>
</dbReference>